<dbReference type="InterPro" id="IPR004942">
    <property type="entry name" value="Roadblock/LAMTOR2_dom"/>
</dbReference>
<reference evidence="3" key="1">
    <citation type="journal article" date="2014" name="Int. J. Syst. Evol. Microbiol.">
        <title>Complete genome sequence of Corynebacterium casei LMG S-19264T (=DSM 44701T), isolated from a smear-ripened cheese.</title>
        <authorList>
            <consortium name="US DOE Joint Genome Institute (JGI-PGF)"/>
            <person name="Walter F."/>
            <person name="Albersmeier A."/>
            <person name="Kalinowski J."/>
            <person name="Ruckert C."/>
        </authorList>
    </citation>
    <scope>NUCLEOTIDE SEQUENCE</scope>
    <source>
        <strain evidence="3">JCM 3091</strain>
    </source>
</reference>
<dbReference type="Gene3D" id="3.30.450.30">
    <property type="entry name" value="Dynein light chain 2a, cytoplasmic"/>
    <property type="match status" value="1"/>
</dbReference>
<dbReference type="PANTHER" id="PTHR36222">
    <property type="entry name" value="SERINE PROTEASE INHIBITOR RV3364C"/>
    <property type="match status" value="1"/>
</dbReference>
<evidence type="ECO:0000259" key="2">
    <source>
        <dbReference type="SMART" id="SM00960"/>
    </source>
</evidence>
<gene>
    <name evidence="3" type="ORF">GCM10010124_07190</name>
</gene>
<dbReference type="PANTHER" id="PTHR36222:SF1">
    <property type="entry name" value="SERINE PROTEASE INHIBITOR RV3364C"/>
    <property type="match status" value="1"/>
</dbReference>
<dbReference type="SMART" id="SM00960">
    <property type="entry name" value="Robl_LC7"/>
    <property type="match status" value="1"/>
</dbReference>
<organism evidence="3 4">
    <name type="scientific">Pilimelia terevasa</name>
    <dbReference type="NCBI Taxonomy" id="53372"/>
    <lineage>
        <taxon>Bacteria</taxon>
        <taxon>Bacillati</taxon>
        <taxon>Actinomycetota</taxon>
        <taxon>Actinomycetes</taxon>
        <taxon>Micromonosporales</taxon>
        <taxon>Micromonosporaceae</taxon>
        <taxon>Pilimelia</taxon>
    </lineage>
</organism>
<feature type="transmembrane region" description="Helical" evidence="1">
    <location>
        <begin position="66"/>
        <end position="87"/>
    </location>
</feature>
<proteinExistence type="predicted"/>
<comment type="caution">
    <text evidence="3">The sequence shown here is derived from an EMBL/GenBank/DDBJ whole genome shotgun (WGS) entry which is preliminary data.</text>
</comment>
<sequence>MTDTWSRGGTAEESGVELSREAAAFHWLLDNFTARSVGVREAVAVSSDGLLMAMSAVRDREDAERLAAVIAGMTGLAYGVAGAYALGALNRVIIDMADGYLLLTAISVGSVLGVIADRGVDLGTVAYEMTRFAASAGPTLTPALIAELKAAVQS</sequence>
<dbReference type="SUPFAM" id="SSF103196">
    <property type="entry name" value="Roadblock/LC7 domain"/>
    <property type="match status" value="1"/>
</dbReference>
<feature type="domain" description="Roadblock/LAMTOR2" evidence="2">
    <location>
        <begin position="26"/>
        <end position="116"/>
    </location>
</feature>
<keyword evidence="4" id="KW-1185">Reference proteome</keyword>
<evidence type="ECO:0000313" key="4">
    <source>
        <dbReference type="Proteomes" id="UP000662200"/>
    </source>
</evidence>
<keyword evidence="1" id="KW-0472">Membrane</keyword>
<keyword evidence="1" id="KW-0812">Transmembrane</keyword>
<evidence type="ECO:0000313" key="3">
    <source>
        <dbReference type="EMBL" id="GGK17213.1"/>
    </source>
</evidence>
<keyword evidence="1" id="KW-1133">Transmembrane helix</keyword>
<dbReference type="EMBL" id="BMQC01000002">
    <property type="protein sequence ID" value="GGK17213.1"/>
    <property type="molecule type" value="Genomic_DNA"/>
</dbReference>
<dbReference type="RefSeq" id="WP_189112729.1">
    <property type="nucleotide sequence ID" value="NZ_BMQC01000002.1"/>
</dbReference>
<name>A0A8J3BKC8_9ACTN</name>
<dbReference type="InterPro" id="IPR053141">
    <property type="entry name" value="Mycobact_SerProt_Inhib_Rv3364c"/>
</dbReference>
<dbReference type="Proteomes" id="UP000662200">
    <property type="component" value="Unassembled WGS sequence"/>
</dbReference>
<reference evidence="3" key="2">
    <citation type="submission" date="2020-09" db="EMBL/GenBank/DDBJ databases">
        <authorList>
            <person name="Sun Q."/>
            <person name="Ohkuma M."/>
        </authorList>
    </citation>
    <scope>NUCLEOTIDE SEQUENCE</scope>
    <source>
        <strain evidence="3">JCM 3091</strain>
    </source>
</reference>
<dbReference type="AlphaFoldDB" id="A0A8J3BKC8"/>
<feature type="transmembrane region" description="Helical" evidence="1">
    <location>
        <begin position="99"/>
        <end position="116"/>
    </location>
</feature>
<protein>
    <submittedName>
        <fullName evidence="3">Dynein regulation protein LC7</fullName>
    </submittedName>
</protein>
<accession>A0A8J3BKC8</accession>
<evidence type="ECO:0000256" key="1">
    <source>
        <dbReference type="SAM" id="Phobius"/>
    </source>
</evidence>
<dbReference type="Pfam" id="PF03259">
    <property type="entry name" value="Robl_LC7"/>
    <property type="match status" value="1"/>
</dbReference>